<dbReference type="EMBL" id="JANPWZ010000270">
    <property type="protein sequence ID" value="KAJ3578026.1"/>
    <property type="molecule type" value="Genomic_DNA"/>
</dbReference>
<protein>
    <submittedName>
        <fullName evidence="2">Uncharacterized protein</fullName>
    </submittedName>
</protein>
<accession>A0A9W8NJ04</accession>
<evidence type="ECO:0000256" key="1">
    <source>
        <dbReference type="SAM" id="MobiDB-lite"/>
    </source>
</evidence>
<feature type="region of interest" description="Disordered" evidence="1">
    <location>
        <begin position="130"/>
        <end position="182"/>
    </location>
</feature>
<evidence type="ECO:0000313" key="2">
    <source>
        <dbReference type="EMBL" id="KAJ3578026.1"/>
    </source>
</evidence>
<name>A0A9W8NJ04_9PEZI</name>
<proteinExistence type="predicted"/>
<feature type="compositionally biased region" description="Polar residues" evidence="1">
    <location>
        <begin position="130"/>
        <end position="161"/>
    </location>
</feature>
<reference evidence="2" key="1">
    <citation type="submission" date="2022-07" db="EMBL/GenBank/DDBJ databases">
        <title>Genome Sequence of Xylaria arbuscula.</title>
        <authorList>
            <person name="Buettner E."/>
        </authorList>
    </citation>
    <scope>NUCLEOTIDE SEQUENCE</scope>
    <source>
        <strain evidence="2">VT107</strain>
    </source>
</reference>
<keyword evidence="3" id="KW-1185">Reference proteome</keyword>
<dbReference type="AlphaFoldDB" id="A0A9W8NJ04"/>
<gene>
    <name evidence="2" type="ORF">NPX13_g2540</name>
</gene>
<feature type="region of interest" description="Disordered" evidence="1">
    <location>
        <begin position="89"/>
        <end position="111"/>
    </location>
</feature>
<sequence length="182" mass="20308">MCAERNNEANNEDRKGCDCPDIMTSPESSLCGTCRGIRLAAMYYEIHNKREKERADSEAQASSTATRSYLDSIVQYHTPQRYRQQYAGAGVSGYGSSTSYQQTSTSTSYQYSGATGGYHDNPYRTSATTYGSNNQYYTTNDQGNYNSNNTYNAHGSYGNDNSGRRRDSTKHARFQDDGRGRS</sequence>
<evidence type="ECO:0000313" key="3">
    <source>
        <dbReference type="Proteomes" id="UP001148614"/>
    </source>
</evidence>
<feature type="compositionally biased region" description="Basic and acidic residues" evidence="1">
    <location>
        <begin position="162"/>
        <end position="182"/>
    </location>
</feature>
<dbReference type="Proteomes" id="UP001148614">
    <property type="component" value="Unassembled WGS sequence"/>
</dbReference>
<organism evidence="2 3">
    <name type="scientific">Xylaria arbuscula</name>
    <dbReference type="NCBI Taxonomy" id="114810"/>
    <lineage>
        <taxon>Eukaryota</taxon>
        <taxon>Fungi</taxon>
        <taxon>Dikarya</taxon>
        <taxon>Ascomycota</taxon>
        <taxon>Pezizomycotina</taxon>
        <taxon>Sordariomycetes</taxon>
        <taxon>Xylariomycetidae</taxon>
        <taxon>Xylariales</taxon>
        <taxon>Xylariaceae</taxon>
        <taxon>Xylaria</taxon>
    </lineage>
</organism>
<comment type="caution">
    <text evidence="2">The sequence shown here is derived from an EMBL/GenBank/DDBJ whole genome shotgun (WGS) entry which is preliminary data.</text>
</comment>